<proteinExistence type="inferred from homology"/>
<reference evidence="11" key="1">
    <citation type="journal article" date="2019" name="Int. J. Syst. Evol. Microbiol.">
        <title>The Global Catalogue of Microorganisms (GCM) 10K type strain sequencing project: providing services to taxonomists for standard genome sequencing and annotation.</title>
        <authorList>
            <consortium name="The Broad Institute Genomics Platform"/>
            <consortium name="The Broad Institute Genome Sequencing Center for Infectious Disease"/>
            <person name="Wu L."/>
            <person name="Ma J."/>
        </authorList>
    </citation>
    <scope>NUCLEOTIDE SEQUENCE [LARGE SCALE GENOMIC DNA]</scope>
    <source>
        <strain evidence="11">JCM 32226</strain>
    </source>
</reference>
<keyword evidence="5" id="KW-0812">Transmembrane</keyword>
<dbReference type="Pfam" id="PF02321">
    <property type="entry name" value="OEP"/>
    <property type="match status" value="2"/>
</dbReference>
<keyword evidence="6" id="KW-0472">Membrane</keyword>
<keyword evidence="8" id="KW-0175">Coiled coil</keyword>
<feature type="signal peptide" evidence="9">
    <location>
        <begin position="1"/>
        <end position="20"/>
    </location>
</feature>
<sequence>MKKTLISMMVLFGTTGLAHADNLLDIYHLAQQKDPQLLESKAVRDKAFEAINEADAAQLPQINLGGNLGYQKTNRSDYATAGTAGANLGLSQSLYRRSNWINSDISAKAATQADVAYNAEQQGLMVRSAQAYFAVLSAQDTLEFAKANREALQRQLDETQQRYEVGMTAITDVHEAKAAADLAEATVIEAENALSNSYEGLRQLTGAEHKFLDILNTDRFATSPLEMDAEHWMKLAEDSNLSLHSKRIAKEIAKQQIELAQTGNEPTLDLSASLSSAYTDYKNSGPSYNDGTLNTGAVGLQFNLPLYQGGAVDSRVKQAQFNYVAASESLEKTFRDVQATLNRNYNDVNGSIGTVRAYQQSVISAESALTATRAGYEVGTRTVVDLLDATRNLYSAKQQLSTARYNYILNRLAIKQTAGTLTEEDLASVNQGLKPAS</sequence>
<dbReference type="PANTHER" id="PTHR30026:SF20">
    <property type="entry name" value="OUTER MEMBRANE PROTEIN TOLC"/>
    <property type="match status" value="1"/>
</dbReference>
<keyword evidence="3" id="KW-0813">Transport</keyword>
<dbReference type="SUPFAM" id="SSF56954">
    <property type="entry name" value="Outer membrane efflux proteins (OEP)"/>
    <property type="match status" value="1"/>
</dbReference>
<evidence type="ECO:0000313" key="10">
    <source>
        <dbReference type="EMBL" id="GAA4503338.1"/>
    </source>
</evidence>
<dbReference type="InterPro" id="IPR051906">
    <property type="entry name" value="TolC-like"/>
</dbReference>
<feature type="coiled-coil region" evidence="8">
    <location>
        <begin position="135"/>
        <end position="193"/>
    </location>
</feature>
<organism evidence="10 11">
    <name type="scientific">Pseudaeromonas paramecii</name>
    <dbReference type="NCBI Taxonomy" id="2138166"/>
    <lineage>
        <taxon>Bacteria</taxon>
        <taxon>Pseudomonadati</taxon>
        <taxon>Pseudomonadota</taxon>
        <taxon>Gammaproteobacteria</taxon>
        <taxon>Aeromonadales</taxon>
        <taxon>Aeromonadaceae</taxon>
        <taxon>Pseudaeromonas</taxon>
    </lineage>
</organism>
<evidence type="ECO:0000256" key="4">
    <source>
        <dbReference type="ARBA" id="ARBA00022452"/>
    </source>
</evidence>
<dbReference type="InterPro" id="IPR003423">
    <property type="entry name" value="OMP_efflux"/>
</dbReference>
<evidence type="ECO:0000256" key="2">
    <source>
        <dbReference type="ARBA" id="ARBA00007613"/>
    </source>
</evidence>
<dbReference type="PANTHER" id="PTHR30026">
    <property type="entry name" value="OUTER MEMBRANE PROTEIN TOLC"/>
    <property type="match status" value="1"/>
</dbReference>
<dbReference type="InterPro" id="IPR058622">
    <property type="entry name" value="TolC"/>
</dbReference>
<dbReference type="Proteomes" id="UP001501321">
    <property type="component" value="Unassembled WGS sequence"/>
</dbReference>
<feature type="chain" id="PRO_5045589582" evidence="9">
    <location>
        <begin position="21"/>
        <end position="437"/>
    </location>
</feature>
<evidence type="ECO:0000256" key="9">
    <source>
        <dbReference type="SAM" id="SignalP"/>
    </source>
</evidence>
<name>A0ABP8QIS8_9GAMM</name>
<keyword evidence="4" id="KW-1134">Transmembrane beta strand</keyword>
<keyword evidence="7" id="KW-0998">Cell outer membrane</keyword>
<evidence type="ECO:0000256" key="7">
    <source>
        <dbReference type="ARBA" id="ARBA00023237"/>
    </source>
</evidence>
<evidence type="ECO:0000256" key="1">
    <source>
        <dbReference type="ARBA" id="ARBA00004442"/>
    </source>
</evidence>
<evidence type="ECO:0000313" key="11">
    <source>
        <dbReference type="Proteomes" id="UP001501321"/>
    </source>
</evidence>
<keyword evidence="9" id="KW-0732">Signal</keyword>
<evidence type="ECO:0000256" key="6">
    <source>
        <dbReference type="ARBA" id="ARBA00023136"/>
    </source>
</evidence>
<dbReference type="NCBIfam" id="TIGR01844">
    <property type="entry name" value="type_I_sec_TolC"/>
    <property type="match status" value="1"/>
</dbReference>
<gene>
    <name evidence="10" type="primary">tolC</name>
    <name evidence="10" type="ORF">GCM10023095_29430</name>
</gene>
<evidence type="ECO:0000256" key="3">
    <source>
        <dbReference type="ARBA" id="ARBA00022448"/>
    </source>
</evidence>
<dbReference type="NCBIfam" id="NF007002">
    <property type="entry name" value="PRK09465.1"/>
    <property type="match status" value="1"/>
</dbReference>
<comment type="similarity">
    <text evidence="2">Belongs to the outer membrane factor (OMF) (TC 1.B.17) family.</text>
</comment>
<evidence type="ECO:0000256" key="8">
    <source>
        <dbReference type="SAM" id="Coils"/>
    </source>
</evidence>
<keyword evidence="11" id="KW-1185">Reference proteome</keyword>
<comment type="caution">
    <text evidence="10">The sequence shown here is derived from an EMBL/GenBank/DDBJ whole genome shotgun (WGS) entry which is preliminary data.</text>
</comment>
<comment type="subcellular location">
    <subcellularLocation>
        <location evidence="1">Cell outer membrane</location>
    </subcellularLocation>
</comment>
<dbReference type="Gene3D" id="1.20.1600.10">
    <property type="entry name" value="Outer membrane efflux proteins (OEP)"/>
    <property type="match status" value="1"/>
</dbReference>
<evidence type="ECO:0000256" key="5">
    <source>
        <dbReference type="ARBA" id="ARBA00022692"/>
    </source>
</evidence>
<dbReference type="EMBL" id="BAABFC010000024">
    <property type="protein sequence ID" value="GAA4503338.1"/>
    <property type="molecule type" value="Genomic_DNA"/>
</dbReference>
<dbReference type="InterPro" id="IPR010130">
    <property type="entry name" value="T1SS_OMP_TolC"/>
</dbReference>
<dbReference type="RefSeq" id="WP_345014487.1">
    <property type="nucleotide sequence ID" value="NZ_BAABFC010000024.1"/>
</dbReference>
<protein>
    <submittedName>
        <fullName evidence="10">Outer membrane channel protein TolC</fullName>
    </submittedName>
</protein>
<accession>A0ABP8QIS8</accession>